<dbReference type="SUPFAM" id="SSF51905">
    <property type="entry name" value="FAD/NAD(P)-binding domain"/>
    <property type="match status" value="1"/>
</dbReference>
<evidence type="ECO:0000256" key="3">
    <source>
        <dbReference type="ARBA" id="ARBA00023002"/>
    </source>
</evidence>
<proteinExistence type="inferred from homology"/>
<dbReference type="PRINTS" id="PR00469">
    <property type="entry name" value="PNDRDTASEII"/>
</dbReference>
<dbReference type="Proteomes" id="UP000297245">
    <property type="component" value="Unassembled WGS sequence"/>
</dbReference>
<dbReference type="Gene3D" id="3.50.50.60">
    <property type="entry name" value="FAD/NAD(P)-binding domain"/>
    <property type="match status" value="1"/>
</dbReference>
<evidence type="ECO:0008006" key="6">
    <source>
        <dbReference type="Google" id="ProtNLM"/>
    </source>
</evidence>
<keyword evidence="5" id="KW-1185">Reference proteome</keyword>
<dbReference type="InterPro" id="IPR050097">
    <property type="entry name" value="Ferredoxin-NADP_redctase_2"/>
</dbReference>
<accession>A0A4S8MFX3</accession>
<organism evidence="4 5">
    <name type="scientific">Dendrothele bispora (strain CBS 962.96)</name>
    <dbReference type="NCBI Taxonomy" id="1314807"/>
    <lineage>
        <taxon>Eukaryota</taxon>
        <taxon>Fungi</taxon>
        <taxon>Dikarya</taxon>
        <taxon>Basidiomycota</taxon>
        <taxon>Agaricomycotina</taxon>
        <taxon>Agaricomycetes</taxon>
        <taxon>Agaricomycetidae</taxon>
        <taxon>Agaricales</taxon>
        <taxon>Agaricales incertae sedis</taxon>
        <taxon>Dendrothele</taxon>
    </lineage>
</organism>
<dbReference type="GO" id="GO:0016491">
    <property type="term" value="F:oxidoreductase activity"/>
    <property type="evidence" value="ECO:0007669"/>
    <property type="project" value="UniProtKB-KW"/>
</dbReference>
<evidence type="ECO:0000256" key="2">
    <source>
        <dbReference type="ARBA" id="ARBA00022630"/>
    </source>
</evidence>
<evidence type="ECO:0000256" key="1">
    <source>
        <dbReference type="ARBA" id="ARBA00009333"/>
    </source>
</evidence>
<evidence type="ECO:0000313" key="5">
    <source>
        <dbReference type="Proteomes" id="UP000297245"/>
    </source>
</evidence>
<comment type="similarity">
    <text evidence="1">Belongs to the class-II pyridine nucleotide-disulfide oxidoreductase family.</text>
</comment>
<reference evidence="4 5" key="1">
    <citation type="journal article" date="2019" name="Nat. Ecol. Evol.">
        <title>Megaphylogeny resolves global patterns of mushroom evolution.</title>
        <authorList>
            <person name="Varga T."/>
            <person name="Krizsan K."/>
            <person name="Foldi C."/>
            <person name="Dima B."/>
            <person name="Sanchez-Garcia M."/>
            <person name="Sanchez-Ramirez S."/>
            <person name="Szollosi G.J."/>
            <person name="Szarkandi J.G."/>
            <person name="Papp V."/>
            <person name="Albert L."/>
            <person name="Andreopoulos W."/>
            <person name="Angelini C."/>
            <person name="Antonin V."/>
            <person name="Barry K.W."/>
            <person name="Bougher N.L."/>
            <person name="Buchanan P."/>
            <person name="Buyck B."/>
            <person name="Bense V."/>
            <person name="Catcheside P."/>
            <person name="Chovatia M."/>
            <person name="Cooper J."/>
            <person name="Damon W."/>
            <person name="Desjardin D."/>
            <person name="Finy P."/>
            <person name="Geml J."/>
            <person name="Haridas S."/>
            <person name="Hughes K."/>
            <person name="Justo A."/>
            <person name="Karasinski D."/>
            <person name="Kautmanova I."/>
            <person name="Kiss B."/>
            <person name="Kocsube S."/>
            <person name="Kotiranta H."/>
            <person name="LaButti K.M."/>
            <person name="Lechner B.E."/>
            <person name="Liimatainen K."/>
            <person name="Lipzen A."/>
            <person name="Lukacs Z."/>
            <person name="Mihaltcheva S."/>
            <person name="Morgado L.N."/>
            <person name="Niskanen T."/>
            <person name="Noordeloos M.E."/>
            <person name="Ohm R.A."/>
            <person name="Ortiz-Santana B."/>
            <person name="Ovrebo C."/>
            <person name="Racz N."/>
            <person name="Riley R."/>
            <person name="Savchenko A."/>
            <person name="Shiryaev A."/>
            <person name="Soop K."/>
            <person name="Spirin V."/>
            <person name="Szebenyi C."/>
            <person name="Tomsovsky M."/>
            <person name="Tulloss R.E."/>
            <person name="Uehling J."/>
            <person name="Grigoriev I.V."/>
            <person name="Vagvolgyi C."/>
            <person name="Papp T."/>
            <person name="Martin F.M."/>
            <person name="Miettinen O."/>
            <person name="Hibbett D.S."/>
            <person name="Nagy L.G."/>
        </authorList>
    </citation>
    <scope>NUCLEOTIDE SEQUENCE [LARGE SCALE GENOMIC DNA]</scope>
    <source>
        <strain evidence="4 5">CBS 962.96</strain>
    </source>
</reference>
<name>A0A4S8MFX3_DENBC</name>
<protein>
    <recommendedName>
        <fullName evidence="6">FAD/NAD(P)-binding domain-containing protein</fullName>
    </recommendedName>
</protein>
<evidence type="ECO:0000313" key="4">
    <source>
        <dbReference type="EMBL" id="THV01555.1"/>
    </source>
</evidence>
<dbReference type="AlphaFoldDB" id="A0A4S8MFX3"/>
<dbReference type="PANTHER" id="PTHR48105">
    <property type="entry name" value="THIOREDOXIN REDUCTASE 1-RELATED-RELATED"/>
    <property type="match status" value="1"/>
</dbReference>
<dbReference type="OrthoDB" id="371245at2759"/>
<gene>
    <name evidence="4" type="ORF">K435DRAFT_793270</name>
</gene>
<keyword evidence="2" id="KW-0285">Flavoprotein</keyword>
<keyword evidence="3" id="KW-0560">Oxidoreductase</keyword>
<sequence>MNHHSCTATMLRQFCFDLDEIVKLSTANASRGSGLTQAKCYTATLIKGALGYMIQLSANSNDTGGGATVFSCNLNPPKLQFQFGLASSMCTIGLFPRVWIDNVPLTHGKVDKSFKMHSNALGVHRKRGRKMEILMGFGCIDDHWTIYLAQANLNSVLFEDFMGNGFTAGGQRTATIYAENFHGFPTRILGPELMDNFRKQYLRIGTRIITETISKISLSHCPFRYWHEDQEDEEFEMVDTVIATSASAKKVGIERNKPLAVIGGGDSTAEEATCTSSHIFSCYVAINNPFPYSSSALLLYSPYSPFCDGITNLYGTNLTKYGTHVYVLTILWNTIKNVQTYGEKDLAVNGLFYALDGYIVTVPGTDSNFCERMKGIDEAIASAGSRCMAALEAERSIAESEEKEMMGE</sequence>
<dbReference type="EMBL" id="ML179088">
    <property type="protein sequence ID" value="THV01555.1"/>
    <property type="molecule type" value="Genomic_DNA"/>
</dbReference>
<dbReference type="GO" id="GO:0097237">
    <property type="term" value="P:cellular response to toxic substance"/>
    <property type="evidence" value="ECO:0007669"/>
    <property type="project" value="UniProtKB-ARBA"/>
</dbReference>
<dbReference type="InterPro" id="IPR036188">
    <property type="entry name" value="FAD/NAD-bd_sf"/>
</dbReference>